<sequence length="217" mass="23477">MMRRRITTAGRCLAILAGLWASACGDQDNKVTASASQLSTWSQVQQILDANCTSCHTVGTSQARQSGLILTPDVAYEQLVGRNPTNPAALADGLQRVGTAGPVSLPTSLLWEKINAANEDHFTSDHPDYGTLMPPPPQPPLTYGELELIRAWIYAGAPEAGQVADPALLANEDRYSYEADDFVPLLAPAEGFQLHLGPFDVFPQGEREFFYYQGLGN</sequence>
<dbReference type="EMBL" id="UINC01115292">
    <property type="protein sequence ID" value="SVC86207.1"/>
    <property type="molecule type" value="Genomic_DNA"/>
</dbReference>
<dbReference type="AlphaFoldDB" id="A0A382QMM0"/>
<gene>
    <name evidence="1" type="ORF">METZ01_LOCUS339061</name>
</gene>
<feature type="non-terminal residue" evidence="1">
    <location>
        <position position="217"/>
    </location>
</feature>
<evidence type="ECO:0000313" key="1">
    <source>
        <dbReference type="EMBL" id="SVC86207.1"/>
    </source>
</evidence>
<proteinExistence type="predicted"/>
<dbReference type="PROSITE" id="PS51257">
    <property type="entry name" value="PROKAR_LIPOPROTEIN"/>
    <property type="match status" value="1"/>
</dbReference>
<protein>
    <recommendedName>
        <fullName evidence="2">Cytochrome c domain-containing protein</fullName>
    </recommendedName>
</protein>
<evidence type="ECO:0008006" key="2">
    <source>
        <dbReference type="Google" id="ProtNLM"/>
    </source>
</evidence>
<name>A0A382QMM0_9ZZZZ</name>
<organism evidence="1">
    <name type="scientific">marine metagenome</name>
    <dbReference type="NCBI Taxonomy" id="408172"/>
    <lineage>
        <taxon>unclassified sequences</taxon>
        <taxon>metagenomes</taxon>
        <taxon>ecological metagenomes</taxon>
    </lineage>
</organism>
<accession>A0A382QMM0</accession>
<reference evidence="1" key="1">
    <citation type="submission" date="2018-05" db="EMBL/GenBank/DDBJ databases">
        <authorList>
            <person name="Lanie J.A."/>
            <person name="Ng W.-L."/>
            <person name="Kazmierczak K.M."/>
            <person name="Andrzejewski T.M."/>
            <person name="Davidsen T.M."/>
            <person name="Wayne K.J."/>
            <person name="Tettelin H."/>
            <person name="Glass J.I."/>
            <person name="Rusch D."/>
            <person name="Podicherti R."/>
            <person name="Tsui H.-C.T."/>
            <person name="Winkler M.E."/>
        </authorList>
    </citation>
    <scope>NUCLEOTIDE SEQUENCE</scope>
</reference>